<keyword evidence="5" id="KW-0653">Protein transport</keyword>
<dbReference type="PANTHER" id="PTHR24016:SF0">
    <property type="entry name" value="CONSERVED OLIGOMERIC GOLGI COMPLEX SUBUNIT 4"/>
    <property type="match status" value="1"/>
</dbReference>
<comment type="subcellular location">
    <subcellularLocation>
        <location evidence="1">Golgi apparatus membrane</location>
        <topology evidence="1">Peripheral membrane protein</topology>
    </subcellularLocation>
</comment>
<feature type="region of interest" description="Disordered" evidence="9">
    <location>
        <begin position="417"/>
        <end position="442"/>
    </location>
</feature>
<dbReference type="PANTHER" id="PTHR24016">
    <property type="entry name" value="CONSERVED OLIGOMERIC GOLGI COMPLEX SUBUNIT 4"/>
    <property type="match status" value="1"/>
</dbReference>
<dbReference type="AlphaFoldDB" id="A0A8A1LT97"/>
<comment type="similarity">
    <text evidence="2">Belongs to the COG4 family.</text>
</comment>
<dbReference type="Pfam" id="PF08318">
    <property type="entry name" value="COG4_m"/>
    <property type="match status" value="1"/>
</dbReference>
<evidence type="ECO:0000256" key="8">
    <source>
        <dbReference type="ARBA" id="ARBA00031340"/>
    </source>
</evidence>
<dbReference type="InterPro" id="IPR013167">
    <property type="entry name" value="COG4_M"/>
</dbReference>
<evidence type="ECO:0000256" key="3">
    <source>
        <dbReference type="ARBA" id="ARBA00020975"/>
    </source>
</evidence>
<evidence type="ECO:0000256" key="4">
    <source>
        <dbReference type="ARBA" id="ARBA00022448"/>
    </source>
</evidence>
<protein>
    <recommendedName>
        <fullName evidence="3">Conserved oligomeric Golgi complex subunit 4</fullName>
    </recommendedName>
    <alternativeName>
        <fullName evidence="8">Component of oligomeric Golgi complex 4</fullName>
    </alternativeName>
</protein>
<dbReference type="InterPro" id="IPR048682">
    <property type="entry name" value="COG4"/>
</dbReference>
<evidence type="ECO:0000313" key="11">
    <source>
        <dbReference type="EMBL" id="QSS57011.1"/>
    </source>
</evidence>
<feature type="compositionally biased region" description="Polar residues" evidence="9">
    <location>
        <begin position="421"/>
        <end position="434"/>
    </location>
</feature>
<organism evidence="11 12">
    <name type="scientific">Ajellomyces capsulatus (strain H88)</name>
    <name type="common">Darling's disease fungus</name>
    <name type="synonym">Histoplasma capsulatum</name>
    <dbReference type="NCBI Taxonomy" id="544711"/>
    <lineage>
        <taxon>Eukaryota</taxon>
        <taxon>Fungi</taxon>
        <taxon>Dikarya</taxon>
        <taxon>Ascomycota</taxon>
        <taxon>Pezizomycotina</taxon>
        <taxon>Eurotiomycetes</taxon>
        <taxon>Eurotiomycetidae</taxon>
        <taxon>Onygenales</taxon>
        <taxon>Ajellomycetaceae</taxon>
        <taxon>Histoplasma</taxon>
    </lineage>
</organism>
<dbReference type="SMART" id="SM00762">
    <property type="entry name" value="Cog4"/>
    <property type="match status" value="1"/>
</dbReference>
<reference evidence="11" key="1">
    <citation type="submission" date="2021-01" db="EMBL/GenBank/DDBJ databases">
        <title>Chromosome-level genome assembly of a human fungal pathogen reveals clustering of transcriptionally co-regulated genes.</title>
        <authorList>
            <person name="Voorhies M."/>
            <person name="Cohen S."/>
            <person name="Shea T.P."/>
            <person name="Petrus S."/>
            <person name="Munoz J.F."/>
            <person name="Poplawski S."/>
            <person name="Goldman W.E."/>
            <person name="Michael T."/>
            <person name="Cuomo C.A."/>
            <person name="Sil A."/>
            <person name="Beyhan S."/>
        </authorList>
    </citation>
    <scope>NUCLEOTIDE SEQUENCE</scope>
    <source>
        <strain evidence="11">H88</strain>
    </source>
</reference>
<sequence length="896" mass="99172">MDFSLESLDFLNRGHQEMAQPARTPVAPSPASVVNGHSDLAARDRKQDDKHTKNTAPQTSDTRETQQVNDHGDSTHNTNPENRPENPPENPPDIYNARTIADIKATLSHLHDREAAVTARLDALVASQKDFSRELGRLDLLRAQLGSQVTTTRAISHGMLADAARTADRISSAVKRLDLQQSRVKATLDVVEQVVELKACVLGVAGSMGASQDWEMAASYMNRASKIPKDVILGDFAVEIVPTAEVPDPPSVTLENAAESLCGLFLREFERAVKDNDDAKITRFFKLFPLIGRSAVGLDVYGRYVCQGVATRARANLHSGAGGELRKDGFFYANALTKLFEHIAQIVDGHGALVERHYGQGKMTRVVERLQVEADVQGGIILESWSDDRHIDRKLTDIKSYAFTFLVQSFLPAPRGMGTPRANSPATRDVASQRSSEDEGVDMKEIDGLLNEMAIMLGRWSLYSRFLTDKCMNGDEEEFKLPEFLAQSALCQKISDRLIHPFNAMTTFFLRRSVEKAFQLDEGPPELTLNRHQPLRANPPHITSAVDDIMYIVNKVLQQSLRTSQHDVMASVTPTLARVLGTDFIGMIQRKMRDESYPRGAAGGAPSETTIIAFLVLLNNLDVAIEYIQRIVKNHVEPSKPEIGRNRPGDTAASESPLASLFPLGDEAQRVGSMLKSFSSSFESKAQDLVNDGIQVLFNNVIKAHIRPILAESFRDIEYQPRDDVVNENDVANGEGLMDEADGNVVRHRFAIAWADLLEPIARILSGRVFERLLGVIVAALARLLEKRIWSYHGRVNALGATQLERDVMGIVSVAVDVGRDDGGRKGGGAGGEDGARQYGRARYRHREAFGRCLQIVMVMGMEEEEWEEVMRGNMEDVVDRLSVEERVRARGIIVN</sequence>
<evidence type="ECO:0000256" key="1">
    <source>
        <dbReference type="ARBA" id="ARBA00004395"/>
    </source>
</evidence>
<gene>
    <name evidence="11" type="primary">COG4</name>
    <name evidence="11" type="ORF">I7I53_05391</name>
</gene>
<dbReference type="VEuPathDB" id="FungiDB:I7I53_05391"/>
<dbReference type="EMBL" id="CP069106">
    <property type="protein sequence ID" value="QSS57011.1"/>
    <property type="molecule type" value="Genomic_DNA"/>
</dbReference>
<feature type="domain" description="COG4 transport protein middle alpha-helical bundle" evidence="10">
    <location>
        <begin position="254"/>
        <end position="593"/>
    </location>
</feature>
<evidence type="ECO:0000256" key="2">
    <source>
        <dbReference type="ARBA" id="ARBA00009215"/>
    </source>
</evidence>
<evidence type="ECO:0000256" key="9">
    <source>
        <dbReference type="SAM" id="MobiDB-lite"/>
    </source>
</evidence>
<dbReference type="Gene3D" id="1.20.58.1970">
    <property type="match status" value="1"/>
</dbReference>
<dbReference type="InterPro" id="IPR048684">
    <property type="entry name" value="COG4_C"/>
</dbReference>
<evidence type="ECO:0000313" key="12">
    <source>
        <dbReference type="Proteomes" id="UP000663419"/>
    </source>
</evidence>
<feature type="compositionally biased region" description="Basic and acidic residues" evidence="9">
    <location>
        <begin position="40"/>
        <end position="52"/>
    </location>
</feature>
<name>A0A8A1LT97_AJEC8</name>
<dbReference type="Pfam" id="PF20662">
    <property type="entry name" value="COG4_C"/>
    <property type="match status" value="1"/>
</dbReference>
<proteinExistence type="inferred from homology"/>
<evidence type="ECO:0000256" key="6">
    <source>
        <dbReference type="ARBA" id="ARBA00023034"/>
    </source>
</evidence>
<dbReference type="Pfam" id="PF20663">
    <property type="entry name" value="COG4_N"/>
    <property type="match status" value="1"/>
</dbReference>
<dbReference type="GO" id="GO:0000139">
    <property type="term" value="C:Golgi membrane"/>
    <property type="evidence" value="ECO:0007669"/>
    <property type="project" value="UniProtKB-SubCell"/>
</dbReference>
<evidence type="ECO:0000256" key="7">
    <source>
        <dbReference type="ARBA" id="ARBA00023136"/>
    </source>
</evidence>
<keyword evidence="4" id="KW-0813">Transport</keyword>
<feature type="compositionally biased region" description="Polar residues" evidence="9">
    <location>
        <begin position="54"/>
        <end position="69"/>
    </location>
</feature>
<evidence type="ECO:0000256" key="5">
    <source>
        <dbReference type="ARBA" id="ARBA00022927"/>
    </source>
</evidence>
<feature type="region of interest" description="Disordered" evidence="9">
    <location>
        <begin position="14"/>
        <end position="95"/>
    </location>
</feature>
<dbReference type="Proteomes" id="UP000663419">
    <property type="component" value="Chromosome 5"/>
</dbReference>
<keyword evidence="7" id="KW-0472">Membrane</keyword>
<accession>A0A8A1LT97</accession>
<evidence type="ECO:0000259" key="10">
    <source>
        <dbReference type="SMART" id="SM00762"/>
    </source>
</evidence>
<keyword evidence="6" id="KW-0333">Golgi apparatus</keyword>
<dbReference type="GO" id="GO:0015031">
    <property type="term" value="P:protein transport"/>
    <property type="evidence" value="ECO:0007669"/>
    <property type="project" value="UniProtKB-KW"/>
</dbReference>
<dbReference type="InterPro" id="IPR048680">
    <property type="entry name" value="COG4_N"/>
</dbReference>